<keyword evidence="3" id="KW-1003">Cell membrane</keyword>
<evidence type="ECO:0000256" key="6">
    <source>
        <dbReference type="ARBA" id="ARBA00023288"/>
    </source>
</evidence>
<dbReference type="RefSeq" id="WP_152890387.1">
    <property type="nucleotide sequence ID" value="NZ_WHJC01000161.1"/>
</dbReference>
<dbReference type="InterPro" id="IPR028082">
    <property type="entry name" value="Peripla_BP_I"/>
</dbReference>
<evidence type="ECO:0000256" key="3">
    <source>
        <dbReference type="ARBA" id="ARBA00022475"/>
    </source>
</evidence>
<dbReference type="SUPFAM" id="SSF53822">
    <property type="entry name" value="Periplasmic binding protein-like I"/>
    <property type="match status" value="1"/>
</dbReference>
<evidence type="ECO:0000259" key="7">
    <source>
        <dbReference type="Pfam" id="PF02608"/>
    </source>
</evidence>
<dbReference type="Pfam" id="PF02608">
    <property type="entry name" value="Bmp"/>
    <property type="match status" value="1"/>
</dbReference>
<dbReference type="PANTHER" id="PTHR34296">
    <property type="entry name" value="TRANSCRIPTIONAL ACTIVATOR PROTEIN MED"/>
    <property type="match status" value="1"/>
</dbReference>
<evidence type="ECO:0000313" key="8">
    <source>
        <dbReference type="EMBL" id="MPQ44158.1"/>
    </source>
</evidence>
<feature type="domain" description="ABC transporter substrate-binding protein PnrA-like" evidence="7">
    <location>
        <begin position="44"/>
        <end position="341"/>
    </location>
</feature>
<keyword evidence="9" id="KW-1185">Reference proteome</keyword>
<accession>A0A6I1MNW1</accession>
<name>A0A6I1MNW1_9CLOT</name>
<comment type="similarity">
    <text evidence="2">Belongs to the BMP lipoprotein family.</text>
</comment>
<comment type="subcellular location">
    <subcellularLocation>
        <location evidence="1">Cell membrane</location>
        <topology evidence="1">Lipid-anchor</topology>
    </subcellularLocation>
</comment>
<sequence>MINKGVKKFISVLALIIVIVGLFNGCNLFSISNKLKTVTKYKFAMSIGDGILGDKAFNDSAKEGLEKAGKEFKSDVQVIDSLSSKEYKKDFEKLVKNSDLTFATGFKMKETLESVAKNNTDKNFVLIDETSQLPNVKSILFKDEEGAFLMGVIAGKMTKSNKVGFIGGVENVLIGKFETGFSAGVKAVNEKAFKDLDNRKNAKYITNFTDNDKSYDLAKFLYNNGVDVIFHAAGGAGLGVFKAAKENNKFAIGVDKDQALEYPEYEEVILSSMIKSVDIAVFTCIKDFINGNLSMGVENKLILGLKENGISVAISTNKKVPKEVIELVNKYSEAIKDGKLVIPTTPDQVKNFQVGI</sequence>
<gene>
    <name evidence="8" type="ORF">GBZ86_10330</name>
</gene>
<evidence type="ECO:0000256" key="5">
    <source>
        <dbReference type="ARBA" id="ARBA00023136"/>
    </source>
</evidence>
<dbReference type="AlphaFoldDB" id="A0A6I1MNW1"/>
<organism evidence="8 9">
    <name type="scientific">Clostridium tarantellae</name>
    <dbReference type="NCBI Taxonomy" id="39493"/>
    <lineage>
        <taxon>Bacteria</taxon>
        <taxon>Bacillati</taxon>
        <taxon>Bacillota</taxon>
        <taxon>Clostridia</taxon>
        <taxon>Eubacteriales</taxon>
        <taxon>Clostridiaceae</taxon>
        <taxon>Clostridium</taxon>
    </lineage>
</organism>
<dbReference type="PANTHER" id="PTHR34296:SF2">
    <property type="entry name" value="ABC TRANSPORTER GUANOSINE-BINDING PROTEIN NUPN"/>
    <property type="match status" value="1"/>
</dbReference>
<evidence type="ECO:0000256" key="4">
    <source>
        <dbReference type="ARBA" id="ARBA00022729"/>
    </source>
</evidence>
<keyword evidence="5" id="KW-0472">Membrane</keyword>
<protein>
    <submittedName>
        <fullName evidence="8">BMP family ABC transporter substrate-binding protein</fullName>
    </submittedName>
</protein>
<dbReference type="InterPro" id="IPR003760">
    <property type="entry name" value="PnrA-like"/>
</dbReference>
<evidence type="ECO:0000313" key="9">
    <source>
        <dbReference type="Proteomes" id="UP000430345"/>
    </source>
</evidence>
<dbReference type="CDD" id="cd06354">
    <property type="entry name" value="PBP1_PrnA-like"/>
    <property type="match status" value="1"/>
</dbReference>
<dbReference type="InterPro" id="IPR050957">
    <property type="entry name" value="BMP_lipoprotein"/>
</dbReference>
<evidence type="ECO:0000256" key="2">
    <source>
        <dbReference type="ARBA" id="ARBA00008610"/>
    </source>
</evidence>
<dbReference type="OrthoDB" id="9769871at2"/>
<dbReference type="Gene3D" id="3.40.50.2300">
    <property type="match status" value="2"/>
</dbReference>
<keyword evidence="4" id="KW-0732">Signal</keyword>
<dbReference type="Proteomes" id="UP000430345">
    <property type="component" value="Unassembled WGS sequence"/>
</dbReference>
<evidence type="ECO:0000256" key="1">
    <source>
        <dbReference type="ARBA" id="ARBA00004193"/>
    </source>
</evidence>
<reference evidence="8 9" key="1">
    <citation type="submission" date="2019-10" db="EMBL/GenBank/DDBJ databases">
        <title>The Genome Sequence of Clostridium tarantellae Isolated from Fish Brain.</title>
        <authorList>
            <person name="Bano L."/>
            <person name="Kiel M."/>
            <person name="Sales G."/>
            <person name="Doxey A.C."/>
            <person name="Mansfield M.J."/>
            <person name="Schiavone M."/>
            <person name="Rossetto O."/>
            <person name="Pirazzini M."/>
            <person name="Dobrindt U."/>
            <person name="Montecucco C."/>
        </authorList>
    </citation>
    <scope>NUCLEOTIDE SEQUENCE [LARGE SCALE GENOMIC DNA]</scope>
    <source>
        <strain evidence="8 9">DSM 3997</strain>
    </source>
</reference>
<dbReference type="EMBL" id="WHJC01000161">
    <property type="protein sequence ID" value="MPQ44158.1"/>
    <property type="molecule type" value="Genomic_DNA"/>
</dbReference>
<comment type="caution">
    <text evidence="8">The sequence shown here is derived from an EMBL/GenBank/DDBJ whole genome shotgun (WGS) entry which is preliminary data.</text>
</comment>
<dbReference type="GO" id="GO:0005886">
    <property type="term" value="C:plasma membrane"/>
    <property type="evidence" value="ECO:0007669"/>
    <property type="project" value="UniProtKB-SubCell"/>
</dbReference>
<keyword evidence="6" id="KW-0449">Lipoprotein</keyword>
<proteinExistence type="inferred from homology"/>